<accession>A0AAD6T3L9</accession>
<sequence>MPRLSAHRLEAEQESDPVFRNFNMCLRKYIGEYLPLDEVRLEQQIQINYTPRSLVHPEDYTPEACLHTTWNSLELQARLWNRPPPGVRSTSKPFDGTILSDAVACELGFFRHKKEAGGAFSELKRAEKKKGNESHALRICAALAGSAGAAGGTDMLEPANPDGKFTARVGPSLESSVISTSAFVGGTMLSTRRRVEPESTALHGAARHCTALHGTGARWRALAWRTVHRRDMSRAPPWRNPCTTMHRVHAWVKHRDKFGTQSWTKTSTG</sequence>
<dbReference type="Proteomes" id="UP001218188">
    <property type="component" value="Unassembled WGS sequence"/>
</dbReference>
<name>A0AAD6T3L9_9AGAR</name>
<organism evidence="1 2">
    <name type="scientific">Mycena alexandri</name>
    <dbReference type="NCBI Taxonomy" id="1745969"/>
    <lineage>
        <taxon>Eukaryota</taxon>
        <taxon>Fungi</taxon>
        <taxon>Dikarya</taxon>
        <taxon>Basidiomycota</taxon>
        <taxon>Agaricomycotina</taxon>
        <taxon>Agaricomycetes</taxon>
        <taxon>Agaricomycetidae</taxon>
        <taxon>Agaricales</taxon>
        <taxon>Marasmiineae</taxon>
        <taxon>Mycenaceae</taxon>
        <taxon>Mycena</taxon>
    </lineage>
</organism>
<comment type="caution">
    <text evidence="1">The sequence shown here is derived from an EMBL/GenBank/DDBJ whole genome shotgun (WGS) entry which is preliminary data.</text>
</comment>
<proteinExistence type="predicted"/>
<reference evidence="1" key="1">
    <citation type="submission" date="2023-03" db="EMBL/GenBank/DDBJ databases">
        <title>Massive genome expansion in bonnet fungi (Mycena s.s.) driven by repeated elements and novel gene families across ecological guilds.</title>
        <authorList>
            <consortium name="Lawrence Berkeley National Laboratory"/>
            <person name="Harder C.B."/>
            <person name="Miyauchi S."/>
            <person name="Viragh M."/>
            <person name="Kuo A."/>
            <person name="Thoen E."/>
            <person name="Andreopoulos B."/>
            <person name="Lu D."/>
            <person name="Skrede I."/>
            <person name="Drula E."/>
            <person name="Henrissat B."/>
            <person name="Morin E."/>
            <person name="Kohler A."/>
            <person name="Barry K."/>
            <person name="LaButti K."/>
            <person name="Morin E."/>
            <person name="Salamov A."/>
            <person name="Lipzen A."/>
            <person name="Mereny Z."/>
            <person name="Hegedus B."/>
            <person name="Baldrian P."/>
            <person name="Stursova M."/>
            <person name="Weitz H."/>
            <person name="Taylor A."/>
            <person name="Grigoriev I.V."/>
            <person name="Nagy L.G."/>
            <person name="Martin F."/>
            <person name="Kauserud H."/>
        </authorList>
    </citation>
    <scope>NUCLEOTIDE SEQUENCE</scope>
    <source>
        <strain evidence="1">CBHHK200</strain>
    </source>
</reference>
<protein>
    <submittedName>
        <fullName evidence="1">Uncharacterized protein</fullName>
    </submittedName>
</protein>
<evidence type="ECO:0000313" key="1">
    <source>
        <dbReference type="EMBL" id="KAJ7037203.1"/>
    </source>
</evidence>
<dbReference type="EMBL" id="JARJCM010000038">
    <property type="protein sequence ID" value="KAJ7037203.1"/>
    <property type="molecule type" value="Genomic_DNA"/>
</dbReference>
<keyword evidence="2" id="KW-1185">Reference proteome</keyword>
<dbReference type="AlphaFoldDB" id="A0AAD6T3L9"/>
<evidence type="ECO:0000313" key="2">
    <source>
        <dbReference type="Proteomes" id="UP001218188"/>
    </source>
</evidence>
<gene>
    <name evidence="1" type="ORF">C8F04DRAFT_1331594</name>
</gene>